<gene>
    <name evidence="1" type="ORF">LTR24_000674</name>
</gene>
<organism evidence="1 2">
    <name type="scientific">Lithohypha guttulata</name>
    <dbReference type="NCBI Taxonomy" id="1690604"/>
    <lineage>
        <taxon>Eukaryota</taxon>
        <taxon>Fungi</taxon>
        <taxon>Dikarya</taxon>
        <taxon>Ascomycota</taxon>
        <taxon>Pezizomycotina</taxon>
        <taxon>Eurotiomycetes</taxon>
        <taxon>Chaetothyriomycetidae</taxon>
        <taxon>Chaetothyriales</taxon>
        <taxon>Trichomeriaceae</taxon>
        <taxon>Lithohypha</taxon>
    </lineage>
</organism>
<evidence type="ECO:0000313" key="1">
    <source>
        <dbReference type="EMBL" id="KAK5100827.1"/>
    </source>
</evidence>
<dbReference type="EMBL" id="JAVRRG010000005">
    <property type="protein sequence ID" value="KAK5100827.1"/>
    <property type="molecule type" value="Genomic_DNA"/>
</dbReference>
<protein>
    <submittedName>
        <fullName evidence="1">Uncharacterized protein</fullName>
    </submittedName>
</protein>
<reference evidence="1 2" key="1">
    <citation type="submission" date="2023-08" db="EMBL/GenBank/DDBJ databases">
        <title>Black Yeasts Isolated from many extreme environments.</title>
        <authorList>
            <person name="Coleine C."/>
            <person name="Stajich J.E."/>
            <person name="Selbmann L."/>
        </authorList>
    </citation>
    <scope>NUCLEOTIDE SEQUENCE [LARGE SCALE GENOMIC DNA]</scope>
    <source>
        <strain evidence="1 2">CCFEE 5885</strain>
    </source>
</reference>
<comment type="caution">
    <text evidence="1">The sequence shown here is derived from an EMBL/GenBank/DDBJ whole genome shotgun (WGS) entry which is preliminary data.</text>
</comment>
<dbReference type="Proteomes" id="UP001345013">
    <property type="component" value="Unassembled WGS sequence"/>
</dbReference>
<accession>A0ABR0KMN1</accession>
<evidence type="ECO:0000313" key="2">
    <source>
        <dbReference type="Proteomes" id="UP001345013"/>
    </source>
</evidence>
<proteinExistence type="predicted"/>
<sequence>MNLVISLLSKIELEDVRTAGVEAELSLLAARAGELDRHRLRSGRSFQARMRCVSSADDDAFSWHSTGLQYPLRGELDVSAALQAASDLATASNSTSLLYGSRPKALTRTVLRLRLKNWLVGCGFSEGSKTSSSLVSNTAPIMQAAQSGDILAL</sequence>
<name>A0ABR0KMN1_9EURO</name>
<keyword evidence="2" id="KW-1185">Reference proteome</keyword>